<dbReference type="WBParaSite" id="MBELARI_LOCUS7609">
    <property type="protein sequence ID" value="MBELARI_LOCUS7609"/>
    <property type="gene ID" value="MBELARI_LOCUS7609"/>
</dbReference>
<proteinExistence type="predicted"/>
<evidence type="ECO:0000313" key="2">
    <source>
        <dbReference type="WBParaSite" id="MBELARI_LOCUS7609"/>
    </source>
</evidence>
<dbReference type="AlphaFoldDB" id="A0AAF3FKF4"/>
<evidence type="ECO:0000313" key="1">
    <source>
        <dbReference type="Proteomes" id="UP000887575"/>
    </source>
</evidence>
<keyword evidence="1" id="KW-1185">Reference proteome</keyword>
<reference evidence="2" key="1">
    <citation type="submission" date="2024-02" db="UniProtKB">
        <authorList>
            <consortium name="WormBaseParasite"/>
        </authorList>
    </citation>
    <scope>IDENTIFICATION</scope>
</reference>
<organism evidence="1 2">
    <name type="scientific">Mesorhabditis belari</name>
    <dbReference type="NCBI Taxonomy" id="2138241"/>
    <lineage>
        <taxon>Eukaryota</taxon>
        <taxon>Metazoa</taxon>
        <taxon>Ecdysozoa</taxon>
        <taxon>Nematoda</taxon>
        <taxon>Chromadorea</taxon>
        <taxon>Rhabditida</taxon>
        <taxon>Rhabditina</taxon>
        <taxon>Rhabditomorpha</taxon>
        <taxon>Rhabditoidea</taxon>
        <taxon>Rhabditidae</taxon>
        <taxon>Mesorhabditinae</taxon>
        <taxon>Mesorhabditis</taxon>
    </lineage>
</organism>
<name>A0AAF3FKF4_9BILA</name>
<sequence>MRSPCITWLAIQLALLPYTTKFIRLKRYFVLSRVHYDDRQKREEISLPINPGTERVRARFTKLAEVDRPLVHGVLVSPSPVVWEAQNPSLVPLKQRVYIPGRVPTRIPVDFFSREPSPPKIPTTARVHSMVQIRSRQANIYGISRRRSVVEEGELQTRASTQQPLTVKKRGEGWRNGRVNRGNFMRNKRTQQVKVGYIPVRRLRPVNRREARIGVEKRFHFEDGIEESTPTRCLKCYVFWTQRSNTIPRSSIYNVCCGREEAIP</sequence>
<accession>A0AAF3FKF4</accession>
<protein>
    <submittedName>
        <fullName evidence="2">Uncharacterized protein</fullName>
    </submittedName>
</protein>
<dbReference type="Proteomes" id="UP000887575">
    <property type="component" value="Unassembled WGS sequence"/>
</dbReference>